<name>A0A0W7YZF3_9BURK</name>
<dbReference type="Pfam" id="PF06897">
    <property type="entry name" value="DUF1269"/>
    <property type="match status" value="1"/>
</dbReference>
<organism evidence="1 2">
    <name type="scientific">Comamonas kerstersii</name>
    <dbReference type="NCBI Taxonomy" id="225992"/>
    <lineage>
        <taxon>Bacteria</taxon>
        <taxon>Pseudomonadati</taxon>
        <taxon>Pseudomonadota</taxon>
        <taxon>Betaproteobacteria</taxon>
        <taxon>Burkholderiales</taxon>
        <taxon>Comamonadaceae</taxon>
        <taxon>Comamonas</taxon>
    </lineage>
</organism>
<dbReference type="InterPro" id="IPR009200">
    <property type="entry name" value="DUF1269_membrane"/>
</dbReference>
<gene>
    <name evidence="1" type="ORF">AS359_02910</name>
</gene>
<dbReference type="AlphaFoldDB" id="A0A0W7YZF3"/>
<keyword evidence="2" id="KW-1185">Reference proteome</keyword>
<dbReference type="EMBL" id="LPXH01000027">
    <property type="protein sequence ID" value="KUF40489.1"/>
    <property type="molecule type" value="Genomic_DNA"/>
</dbReference>
<accession>A0A0W7YZF3</accession>
<proteinExistence type="predicted"/>
<evidence type="ECO:0008006" key="3">
    <source>
        <dbReference type="Google" id="ProtNLM"/>
    </source>
</evidence>
<evidence type="ECO:0000313" key="1">
    <source>
        <dbReference type="EMBL" id="KUF40489.1"/>
    </source>
</evidence>
<sequence length="208" mass="22023">MDQNVVVLSFAEESRAFEALSLLKNAVGPQLKLHNAVVVQRDAQGMLNIRDQASDGAVARVALNGTLIGALVGMLAGPLGILLGGVYGAVFGDAVALDRAEDRASVVDQIGTVIPQGSTALIAQVDEADVAAVDAIAKQLEATLLRRPLEAVQAEVRAQKEAHDVAAQAAVRALRLQHLDKWEHKVEDWKNEVKASAARLKARISSKS</sequence>
<dbReference type="RefSeq" id="WP_058879957.1">
    <property type="nucleotide sequence ID" value="NZ_JBEBZE010000009.1"/>
</dbReference>
<dbReference type="Proteomes" id="UP000053300">
    <property type="component" value="Unassembled WGS sequence"/>
</dbReference>
<protein>
    <recommendedName>
        <fullName evidence="3">DUF1269 domain-containing protein</fullName>
    </recommendedName>
</protein>
<evidence type="ECO:0000313" key="2">
    <source>
        <dbReference type="Proteomes" id="UP000053300"/>
    </source>
</evidence>
<comment type="caution">
    <text evidence="1">The sequence shown here is derived from an EMBL/GenBank/DDBJ whole genome shotgun (WGS) entry which is preliminary data.</text>
</comment>
<reference evidence="1 2" key="1">
    <citation type="submission" date="2015-12" db="EMBL/GenBank/DDBJ databases">
        <title>Complete genome sequence of a multi-drug resistant strain Acidovorax sp. 12322-1.</title>
        <authorList>
            <person name="Ming D."/>
            <person name="Wang M."/>
            <person name="Hu S."/>
            <person name="Zhou Y."/>
            <person name="Jiang T."/>
        </authorList>
    </citation>
    <scope>NUCLEOTIDE SEQUENCE [LARGE SCALE GENOMIC DNA]</scope>
    <source>
        <strain evidence="1 2">12322-1</strain>
    </source>
</reference>
<dbReference type="STRING" id="225992.B5M06_06920"/>